<proteinExistence type="predicted"/>
<dbReference type="PANTHER" id="PTHR32309:SF13">
    <property type="entry name" value="FERRIC ENTEROBACTIN TRANSPORT PROTEIN FEPE"/>
    <property type="match status" value="1"/>
</dbReference>
<organism evidence="4 5">
    <name type="scientific">Salinihabitans flavidus</name>
    <dbReference type="NCBI Taxonomy" id="569882"/>
    <lineage>
        <taxon>Bacteria</taxon>
        <taxon>Pseudomonadati</taxon>
        <taxon>Pseudomonadota</taxon>
        <taxon>Alphaproteobacteria</taxon>
        <taxon>Rhodobacterales</taxon>
        <taxon>Roseobacteraceae</taxon>
        <taxon>Salinihabitans</taxon>
    </lineage>
</organism>
<evidence type="ECO:0000256" key="1">
    <source>
        <dbReference type="SAM" id="Coils"/>
    </source>
</evidence>
<feature type="compositionally biased region" description="Polar residues" evidence="2">
    <location>
        <begin position="13"/>
        <end position="29"/>
    </location>
</feature>
<dbReference type="Proteomes" id="UP000198893">
    <property type="component" value="Unassembled WGS sequence"/>
</dbReference>
<feature type="coiled-coil region" evidence="1">
    <location>
        <begin position="324"/>
        <end position="372"/>
    </location>
</feature>
<evidence type="ECO:0000313" key="5">
    <source>
        <dbReference type="Proteomes" id="UP000198893"/>
    </source>
</evidence>
<dbReference type="GO" id="GO:0004713">
    <property type="term" value="F:protein tyrosine kinase activity"/>
    <property type="evidence" value="ECO:0007669"/>
    <property type="project" value="TreeGrafter"/>
</dbReference>
<feature type="compositionally biased region" description="Low complexity" evidence="2">
    <location>
        <begin position="59"/>
        <end position="81"/>
    </location>
</feature>
<keyword evidence="3" id="KW-1133">Transmembrane helix</keyword>
<keyword evidence="3" id="KW-0812">Transmembrane</keyword>
<dbReference type="PANTHER" id="PTHR32309">
    <property type="entry name" value="TYROSINE-PROTEIN KINASE"/>
    <property type="match status" value="1"/>
</dbReference>
<dbReference type="AlphaFoldDB" id="A0A1H8V0W4"/>
<evidence type="ECO:0000313" key="4">
    <source>
        <dbReference type="EMBL" id="SEP09049.1"/>
    </source>
</evidence>
<evidence type="ECO:0000256" key="2">
    <source>
        <dbReference type="SAM" id="MobiDB-lite"/>
    </source>
</evidence>
<dbReference type="InterPro" id="IPR050445">
    <property type="entry name" value="Bact_polysacc_biosynth/exp"/>
</dbReference>
<feature type="compositionally biased region" description="Low complexity" evidence="2">
    <location>
        <begin position="31"/>
        <end position="52"/>
    </location>
</feature>
<accession>A0A1H8V0W4</accession>
<dbReference type="EMBL" id="FODS01000024">
    <property type="protein sequence ID" value="SEP09049.1"/>
    <property type="molecule type" value="Genomic_DNA"/>
</dbReference>
<feature type="transmembrane region" description="Helical" evidence="3">
    <location>
        <begin position="113"/>
        <end position="135"/>
    </location>
</feature>
<dbReference type="GO" id="GO:0005886">
    <property type="term" value="C:plasma membrane"/>
    <property type="evidence" value="ECO:0007669"/>
    <property type="project" value="TreeGrafter"/>
</dbReference>
<protein>
    <submittedName>
        <fullName evidence="4">Capsular polysaccharide transport system permease protein</fullName>
    </submittedName>
</protein>
<dbReference type="STRING" id="569882.SAMN04490248_12414"/>
<reference evidence="4 5" key="1">
    <citation type="submission" date="2016-10" db="EMBL/GenBank/DDBJ databases">
        <authorList>
            <person name="de Groot N.N."/>
        </authorList>
    </citation>
    <scope>NUCLEOTIDE SEQUENCE [LARGE SCALE GENOMIC DNA]</scope>
    <source>
        <strain evidence="4 5">DSM 27842</strain>
    </source>
</reference>
<feature type="region of interest" description="Disordered" evidence="2">
    <location>
        <begin position="1"/>
        <end position="104"/>
    </location>
</feature>
<keyword evidence="1" id="KW-0175">Coiled coil</keyword>
<feature type="transmembrane region" description="Helical" evidence="3">
    <location>
        <begin position="447"/>
        <end position="469"/>
    </location>
</feature>
<keyword evidence="5" id="KW-1185">Reference proteome</keyword>
<keyword evidence="3" id="KW-0472">Membrane</keyword>
<evidence type="ECO:0000256" key="3">
    <source>
        <dbReference type="SAM" id="Phobius"/>
    </source>
</evidence>
<gene>
    <name evidence="4" type="ORF">SAMN04490248_12414</name>
</gene>
<sequence length="473" mass="51725">MMMQIQESDRVTQKSQTPRTPPVTSTSETEGPAPANARPGPGPARQQQQQPGKPGPGGPQAKGPGPAKGPQAVAGEGAPAQPDSPQPAQPKPQASPAAVPPPAPAARAKTRHWLVLVSFFLMVAAPAGGASWYLWRVAVDQYASTVAFSVRREEASSAVETLIGITGISGSSSTDTDILYEFLQSQRLVAEMDEEVDLRGKWSKPEGDPIFTFDSPGSIEDLVDYWGRMVKIYYDSGAGLLEIRVQAFEAEDATLIAETLFDKSAEMINELSDIAREDAIRYARDELEGAVERLKVAREAVTQFRNTHQLVDPSVDMQTQAGLLGNLQAQLAEALIEVDILSESTGVNDPRMAQARRRVEVIQARIADERRKLGQGEQSVTGEVFADLVGEYERLTVDREFAENTYTSAMAAYDAALAEARRKSRYLAAHVKPTMAETARYPDRPQIILLLSLFLFLTWVTVMLVVYSIRDRR</sequence>
<name>A0A1H8V0W4_9RHOB</name>